<dbReference type="PANTHER" id="PTHR13312:SF6">
    <property type="entry name" value="UBIQUITIN THIOESTERASE OTU"/>
    <property type="match status" value="1"/>
</dbReference>
<dbReference type="PROSITE" id="PS50802">
    <property type="entry name" value="OTU"/>
    <property type="match status" value="1"/>
</dbReference>
<dbReference type="EC" id="3.4.19.12" evidence="3"/>
<keyword evidence="3" id="KW-0963">Cytoplasm</keyword>
<evidence type="ECO:0000313" key="6">
    <source>
        <dbReference type="RefSeq" id="XP_050941286.1"/>
    </source>
</evidence>
<feature type="domain" description="OTU" evidence="4">
    <location>
        <begin position="86"/>
        <end position="209"/>
    </location>
</feature>
<evidence type="ECO:0000256" key="1">
    <source>
        <dbReference type="ARBA" id="ARBA00000707"/>
    </source>
</evidence>
<dbReference type="InterPro" id="IPR003323">
    <property type="entry name" value="OTU_dom"/>
</dbReference>
<evidence type="ECO:0000313" key="5">
    <source>
        <dbReference type="Proteomes" id="UP001652600"/>
    </source>
</evidence>
<dbReference type="Gene3D" id="3.90.70.80">
    <property type="match status" value="1"/>
</dbReference>
<evidence type="ECO:0000256" key="2">
    <source>
        <dbReference type="ARBA" id="ARBA00022801"/>
    </source>
</evidence>
<dbReference type="SUPFAM" id="SSF54001">
    <property type="entry name" value="Cysteine proteinases"/>
    <property type="match status" value="1"/>
</dbReference>
<keyword evidence="3" id="KW-0833">Ubl conjugation pathway</keyword>
<keyword evidence="2 3" id="KW-0378">Hydrolase</keyword>
<evidence type="ECO:0000256" key="3">
    <source>
        <dbReference type="RuleBase" id="RU367104"/>
    </source>
</evidence>
<accession>A0ABM3KU26</accession>
<dbReference type="RefSeq" id="XP_050941286.1">
    <property type="nucleotide sequence ID" value="XM_051085329.1"/>
</dbReference>
<reference evidence="6" key="1">
    <citation type="submission" date="2025-08" db="UniProtKB">
        <authorList>
            <consortium name="RefSeq"/>
        </authorList>
    </citation>
    <scope>IDENTIFICATION</scope>
    <source>
        <tissue evidence="6">Stem</tissue>
    </source>
</reference>
<dbReference type="PANTHER" id="PTHR13312">
    <property type="entry name" value="HIV-INDUCED PROTEIN-7-LIKE PROTEASE"/>
    <property type="match status" value="1"/>
</dbReference>
<dbReference type="Pfam" id="PF02338">
    <property type="entry name" value="OTU"/>
    <property type="match status" value="1"/>
</dbReference>
<keyword evidence="3" id="KW-0788">Thiol protease</keyword>
<comment type="subcellular location">
    <subcellularLocation>
        <location evidence="3">Cytoplasm</location>
    </subcellularLocation>
</comment>
<keyword evidence="3" id="KW-0645">Protease</keyword>
<name>A0ABM3KU26_CUCME</name>
<gene>
    <name evidence="6" type="primary">LOC127149547</name>
</gene>
<dbReference type="Proteomes" id="UP001652600">
    <property type="component" value="Chromosome 5"/>
</dbReference>
<protein>
    <recommendedName>
        <fullName evidence="3">Ubiquitin thioesterase OTU</fullName>
        <ecNumber evidence="3">3.4.19.12</ecNumber>
    </recommendedName>
</protein>
<organism evidence="5 6">
    <name type="scientific">Cucumis melo</name>
    <name type="common">Muskmelon</name>
    <dbReference type="NCBI Taxonomy" id="3656"/>
    <lineage>
        <taxon>Eukaryota</taxon>
        <taxon>Viridiplantae</taxon>
        <taxon>Streptophyta</taxon>
        <taxon>Embryophyta</taxon>
        <taxon>Tracheophyta</taxon>
        <taxon>Spermatophyta</taxon>
        <taxon>Magnoliopsida</taxon>
        <taxon>eudicotyledons</taxon>
        <taxon>Gunneridae</taxon>
        <taxon>Pentapetalae</taxon>
        <taxon>rosids</taxon>
        <taxon>fabids</taxon>
        <taxon>Cucurbitales</taxon>
        <taxon>Cucurbitaceae</taxon>
        <taxon>Benincaseae</taxon>
        <taxon>Cucumis</taxon>
    </lineage>
</organism>
<sequence length="209" mass="24169">MIHYHERKGEGSWNVAWDARPAHWLYHPDSAWLLFGVCACIAPLDWVDASHEVVSLDQKKEVCESSDSEFNQNDESSTDYRVTDIVENLRVLADGRCLFRAIAHGACLRSGEEAPDDDRQRELADELRAKVVDELLKRRKETVSFSDAHYTDLIYLVGLKNEWYIEGDFDVYVMRIQQPFVWGGEPELLMVSHVLKQVFIYIASHYFVS</sequence>
<dbReference type="InterPro" id="IPR038765">
    <property type="entry name" value="Papain-like_cys_pep_sf"/>
</dbReference>
<proteinExistence type="predicted"/>
<comment type="function">
    <text evidence="3">Hydrolase that can remove conjugated ubiquitin from proteins and may therefore play an important regulatory role at the level of protein turnover by preventing degradation.</text>
</comment>
<comment type="catalytic activity">
    <reaction evidence="1 3">
        <text>Thiol-dependent hydrolysis of ester, thioester, amide, peptide and isopeptide bonds formed by the C-terminal Gly of ubiquitin (a 76-residue protein attached to proteins as an intracellular targeting signal).</text>
        <dbReference type="EC" id="3.4.19.12"/>
    </reaction>
</comment>
<evidence type="ECO:0000259" key="4">
    <source>
        <dbReference type="PROSITE" id="PS50802"/>
    </source>
</evidence>
<keyword evidence="5" id="KW-1185">Reference proteome</keyword>
<dbReference type="GeneID" id="127149547"/>